<dbReference type="PANTHER" id="PTHR48100:SF1">
    <property type="entry name" value="HISTIDINE PHOSPHATASE FAMILY PROTEIN-RELATED"/>
    <property type="match status" value="1"/>
</dbReference>
<proteinExistence type="inferred from homology"/>
<evidence type="ECO:0000256" key="1">
    <source>
        <dbReference type="ARBA" id="ARBA00038362"/>
    </source>
</evidence>
<protein>
    <submittedName>
        <fullName evidence="2">Phosphoglycerate mutase-like protein</fullName>
    </submittedName>
</protein>
<dbReference type="Pfam" id="PF00300">
    <property type="entry name" value="His_Phos_1"/>
    <property type="match status" value="1"/>
</dbReference>
<dbReference type="SUPFAM" id="SSF53254">
    <property type="entry name" value="Phosphoglycerate mutase-like"/>
    <property type="match status" value="1"/>
</dbReference>
<dbReference type="EMBL" id="CP151505">
    <property type="protein sequence ID" value="WZN62259.1"/>
    <property type="molecule type" value="Genomic_DNA"/>
</dbReference>
<name>A0AAX4P8R8_9CHLO</name>
<dbReference type="SMART" id="SM00855">
    <property type="entry name" value="PGAM"/>
    <property type="match status" value="1"/>
</dbReference>
<evidence type="ECO:0000313" key="3">
    <source>
        <dbReference type="Proteomes" id="UP001472866"/>
    </source>
</evidence>
<gene>
    <name evidence="2" type="ORF">HKI87_05g37950</name>
</gene>
<keyword evidence="3" id="KW-1185">Reference proteome</keyword>
<dbReference type="GO" id="GO:0005737">
    <property type="term" value="C:cytoplasm"/>
    <property type="evidence" value="ECO:0007669"/>
    <property type="project" value="TreeGrafter"/>
</dbReference>
<dbReference type="PANTHER" id="PTHR48100">
    <property type="entry name" value="BROAD-SPECIFICITY PHOSPHATASE YOR283W-RELATED"/>
    <property type="match status" value="1"/>
</dbReference>
<reference evidence="2 3" key="1">
    <citation type="submission" date="2024-03" db="EMBL/GenBank/DDBJ databases">
        <title>Complete genome sequence of the green alga Chloropicon roscoffensis RCC1871.</title>
        <authorList>
            <person name="Lemieux C."/>
            <person name="Pombert J.-F."/>
            <person name="Otis C."/>
            <person name="Turmel M."/>
        </authorList>
    </citation>
    <scope>NUCLEOTIDE SEQUENCE [LARGE SCALE GENOMIC DNA]</scope>
    <source>
        <strain evidence="2 3">RCC1871</strain>
    </source>
</reference>
<dbReference type="InterPro" id="IPR013078">
    <property type="entry name" value="His_Pase_superF_clade-1"/>
</dbReference>
<dbReference type="GO" id="GO:0016791">
    <property type="term" value="F:phosphatase activity"/>
    <property type="evidence" value="ECO:0007669"/>
    <property type="project" value="TreeGrafter"/>
</dbReference>
<dbReference type="Proteomes" id="UP001472866">
    <property type="component" value="Chromosome 05"/>
</dbReference>
<sequence length="352" mass="39231">MGQFTTWRVLPETGLYQRSVTLGSILAGIRQLFGRASTSSSSGNAARAKVCHMSSMARKPMKQYGANGPAMHKSEEDFIYNWMNKLRTMRSNGVANGRIVRCRKSTETGTESLRPGTKRVHFVRHGEGHHNVHSTRWFDEKKRGNPWQHASCPIDPGLTDLGVTQAKELNERSERELGAGPQVVVVSPLLRTLQTATLGFDYIVGKEVPFVAQEDCREIMGQHRCDRRVSPAFRASSFPHVDFSGLEDHDPVLAARCGDPTEEDLEATAETDAVFNAVPNYAEARETDEAAVGRALDFLFWIRDRPEQDICVVTHSAFLCVAFNGAMMCDCEDLQSWFSTGEIRSVDLTYEA</sequence>
<dbReference type="InterPro" id="IPR050275">
    <property type="entry name" value="PGM_Phosphatase"/>
</dbReference>
<organism evidence="2 3">
    <name type="scientific">Chloropicon roscoffensis</name>
    <dbReference type="NCBI Taxonomy" id="1461544"/>
    <lineage>
        <taxon>Eukaryota</taxon>
        <taxon>Viridiplantae</taxon>
        <taxon>Chlorophyta</taxon>
        <taxon>Chloropicophyceae</taxon>
        <taxon>Chloropicales</taxon>
        <taxon>Chloropicaceae</taxon>
        <taxon>Chloropicon</taxon>
    </lineage>
</organism>
<accession>A0AAX4P8R8</accession>
<dbReference type="AlphaFoldDB" id="A0AAX4P8R8"/>
<comment type="similarity">
    <text evidence="1">Belongs to the phosphoglycerate mutase family.</text>
</comment>
<dbReference type="InterPro" id="IPR029033">
    <property type="entry name" value="His_PPase_superfam"/>
</dbReference>
<dbReference type="CDD" id="cd07067">
    <property type="entry name" value="HP_PGM_like"/>
    <property type="match status" value="1"/>
</dbReference>
<dbReference type="Gene3D" id="3.40.50.1240">
    <property type="entry name" value="Phosphoglycerate mutase-like"/>
    <property type="match status" value="1"/>
</dbReference>
<evidence type="ECO:0000313" key="2">
    <source>
        <dbReference type="EMBL" id="WZN62259.1"/>
    </source>
</evidence>